<keyword evidence="10 15" id="KW-0472">Membrane</keyword>
<keyword evidence="5 14" id="KW-0812">Transmembrane</keyword>
<evidence type="ECO:0000256" key="15">
    <source>
        <dbReference type="SAM" id="Phobius"/>
    </source>
</evidence>
<keyword evidence="11" id="KW-0066">ATP synthesis</keyword>
<dbReference type="InterPro" id="IPR050635">
    <property type="entry name" value="ATPase_protein_8"/>
</dbReference>
<dbReference type="RefSeq" id="YP_009117966.1">
    <property type="nucleotide sequence ID" value="NC_026303.1"/>
</dbReference>
<dbReference type="CTD" id="4509"/>
<dbReference type="AlphaFoldDB" id="A0A0U1YT31"/>
<evidence type="ECO:0000256" key="13">
    <source>
        <dbReference type="ARBA" id="ARBA00064647"/>
    </source>
</evidence>
<keyword evidence="7 15" id="KW-1133">Transmembrane helix</keyword>
<dbReference type="GO" id="GO:0015078">
    <property type="term" value="F:proton transmembrane transporter activity"/>
    <property type="evidence" value="ECO:0007669"/>
    <property type="project" value="InterPro"/>
</dbReference>
<evidence type="ECO:0000256" key="4">
    <source>
        <dbReference type="ARBA" id="ARBA00022547"/>
    </source>
</evidence>
<comment type="subcellular location">
    <subcellularLocation>
        <location evidence="1 14">Mitochondrion membrane</location>
        <topology evidence="1 14">Single-pass membrane protein</topology>
    </subcellularLocation>
</comment>
<geneLocation type="mitochondrion" evidence="16"/>
<evidence type="ECO:0000256" key="1">
    <source>
        <dbReference type="ARBA" id="ARBA00004304"/>
    </source>
</evidence>
<evidence type="ECO:0000256" key="10">
    <source>
        <dbReference type="ARBA" id="ARBA00023136"/>
    </source>
</evidence>
<evidence type="ECO:0000256" key="7">
    <source>
        <dbReference type="ARBA" id="ARBA00022989"/>
    </source>
</evidence>
<accession>A0A0U1YT31</accession>
<organism evidence="16">
    <name type="scientific">Pomacanthus xanthometopon</name>
    <name type="common">Blue-face angelfish</name>
    <name type="synonym">Holacanthus xanthometopon</name>
    <dbReference type="NCBI Taxonomy" id="109715"/>
    <lineage>
        <taxon>Eukaryota</taxon>
        <taxon>Metazoa</taxon>
        <taxon>Chordata</taxon>
        <taxon>Craniata</taxon>
        <taxon>Vertebrata</taxon>
        <taxon>Euteleostomi</taxon>
        <taxon>Actinopterygii</taxon>
        <taxon>Neopterygii</taxon>
        <taxon>Teleostei</taxon>
        <taxon>Neoteleostei</taxon>
        <taxon>Acanthomorphata</taxon>
        <taxon>Eupercaria</taxon>
        <taxon>Pomacanthidae</taxon>
        <taxon>Pomacanthus</taxon>
    </lineage>
</organism>
<keyword evidence="4 14" id="KW-0138">CF(0)</keyword>
<evidence type="ECO:0000313" key="16">
    <source>
        <dbReference type="EMBL" id="AJE75219.1"/>
    </source>
</evidence>
<dbReference type="Pfam" id="PF00895">
    <property type="entry name" value="ATP-synt_8"/>
    <property type="match status" value="1"/>
</dbReference>
<evidence type="ECO:0000256" key="14">
    <source>
        <dbReference type="RuleBase" id="RU003661"/>
    </source>
</evidence>
<comment type="function">
    <text evidence="12">Subunit 8, of the mitochondrial membrane ATP synthase complex (F(1)F(0) ATP synthase or Complex V) that produces ATP from ADP in the presence of a proton gradient across the membrane which is generated by electron transport complexes of the respiratory chain. ATP synthase complex consist of a soluble F(1) head domain - the catalytic core - and a membrane F(1) domain - the membrane proton channel. These two domains are linked by a central stalk rotating inside the F(1) region and a stationary peripheral stalk. During catalysis, ATP synthesis in the catalytic domain of F(1) is coupled via a rotary mechanism of the central stalk subunits to proton translocation. In vivo, can only synthesize ATP although its ATP hydrolase activity can be activated artificially in vitro. Part of the complex F(0) domain.</text>
</comment>
<proteinExistence type="inferred from homology"/>
<dbReference type="PANTHER" id="PTHR39937">
    <property type="entry name" value="ATP SYNTHASE PROTEIN 8"/>
    <property type="match status" value="1"/>
</dbReference>
<name>A0A0U1YT31_POMXA</name>
<evidence type="ECO:0000256" key="8">
    <source>
        <dbReference type="ARBA" id="ARBA00023065"/>
    </source>
</evidence>
<keyword evidence="3 14" id="KW-0813">Transport</keyword>
<evidence type="ECO:0000256" key="9">
    <source>
        <dbReference type="ARBA" id="ARBA00023128"/>
    </source>
</evidence>
<evidence type="ECO:0000256" key="12">
    <source>
        <dbReference type="ARBA" id="ARBA00053067"/>
    </source>
</evidence>
<feature type="transmembrane region" description="Helical" evidence="15">
    <location>
        <begin position="6"/>
        <end position="24"/>
    </location>
</feature>
<reference evidence="16" key="2">
    <citation type="journal article" date="2015" name="Mitochondrial DNA">
        <title>The complete mitochondrial genome of the Blue-face angelfish, Pomacanthus xanthometapon (Perciformes: Pomacanthidae).</title>
        <authorList>
            <person name="Shen K.N."/>
            <person name="Loh K.H."/>
            <person name="Chen C.H."/>
            <person name="Hsiao C."/>
        </authorList>
    </citation>
    <scope>NUCLEOTIDE SEQUENCE</scope>
</reference>
<dbReference type="EMBL" id="KP218258">
    <property type="protein sequence ID" value="AJE75219.1"/>
    <property type="molecule type" value="Genomic_DNA"/>
</dbReference>
<reference evidence="16" key="1">
    <citation type="submission" date="2014-11" db="EMBL/GenBank/DDBJ databases">
        <authorList>
            <person name="Zhu J."/>
            <person name="Qi W."/>
            <person name="Song R."/>
        </authorList>
    </citation>
    <scope>NUCLEOTIDE SEQUENCE</scope>
</reference>
<dbReference type="GeneID" id="22975859"/>
<protein>
    <recommendedName>
        <fullName evidence="14">ATP synthase complex subunit 8</fullName>
    </recommendedName>
</protein>
<evidence type="ECO:0000256" key="6">
    <source>
        <dbReference type="ARBA" id="ARBA00022781"/>
    </source>
</evidence>
<sequence>MPQLNPSPWFAIMVFTWFIFLYVLPAKILAHTYMTEQTGLILDLPEPEAWLWPWL</sequence>
<dbReference type="GO" id="GO:0045259">
    <property type="term" value="C:proton-transporting ATP synthase complex"/>
    <property type="evidence" value="ECO:0007669"/>
    <property type="project" value="UniProtKB-KW"/>
</dbReference>
<evidence type="ECO:0000256" key="3">
    <source>
        <dbReference type="ARBA" id="ARBA00022448"/>
    </source>
</evidence>
<evidence type="ECO:0000256" key="2">
    <source>
        <dbReference type="ARBA" id="ARBA00008892"/>
    </source>
</evidence>
<dbReference type="GO" id="GO:0015986">
    <property type="term" value="P:proton motive force-driven ATP synthesis"/>
    <property type="evidence" value="ECO:0007669"/>
    <property type="project" value="InterPro"/>
</dbReference>
<gene>
    <name evidence="16" type="primary">ATP8</name>
</gene>
<comment type="subunit">
    <text evidence="13">Component of the ATP synthase complex composed at least of ATP5F1A/subunit alpha, ATP5F1B/subunit beta, ATP5MC1/subunit c (homooctomer), MT-ATP6/subunit a, MT-ATP8/subunit 8, ATP5ME/subunit e, ATP5MF/subunit f, ATP5MG/subunit g, ATP5MK/subunit k, ATP5MJ/subunit j, ATP5F1C/subunit gamma, ATP5F1D/subunit delta, ATP5F1E/subunit epsilon, ATP5PF/subunit F6, ATP5PB/subunit b, ATP5PD/subunit d, ATP5PO/subunit OSCP. ATP synthase complex consists of a soluble F(1) head domain (subunits alpha(3) and beta(3)) - the catalytic core - and a membrane F(0) domain - the membrane proton channel (subunits c, a, 8, e, f, g, k and j). These two domains are linked by a central stalk (subunits gamma, delta, and epsilon) rotating inside the F1 region and a stationary peripheral stalk (subunits F6, b, d, and OSCP).</text>
</comment>
<evidence type="ECO:0000256" key="5">
    <source>
        <dbReference type="ARBA" id="ARBA00022692"/>
    </source>
</evidence>
<dbReference type="InterPro" id="IPR001421">
    <property type="entry name" value="ATP8_metazoa"/>
</dbReference>
<evidence type="ECO:0000256" key="11">
    <source>
        <dbReference type="ARBA" id="ARBA00023310"/>
    </source>
</evidence>
<comment type="similarity">
    <text evidence="2 14">Belongs to the ATPase protein 8 family.</text>
</comment>
<keyword evidence="6 14" id="KW-0375">Hydrogen ion transport</keyword>
<keyword evidence="8 14" id="KW-0406">Ion transport</keyword>
<keyword evidence="9 14" id="KW-0496">Mitochondrion</keyword>
<dbReference type="PANTHER" id="PTHR39937:SF1">
    <property type="entry name" value="ATP SYNTHASE PROTEIN 8"/>
    <property type="match status" value="1"/>
</dbReference>
<dbReference type="GO" id="GO:0031966">
    <property type="term" value="C:mitochondrial membrane"/>
    <property type="evidence" value="ECO:0007669"/>
    <property type="project" value="UniProtKB-SubCell"/>
</dbReference>